<evidence type="ECO:0000259" key="1">
    <source>
        <dbReference type="Pfam" id="PF02464"/>
    </source>
</evidence>
<sequence>MKHLLFLIGDELIMNENFKDYIYRSYENKFKEIHETRFQNKTDKELPFLLEKLLDNYDFITLFTTPNHYATIAKILATLSEDNLVLKEDNLVPDKAYFQKDSFICDFINSKINVIKTNPGQKLPPLLGDIFPNFAYFCLLGIDDESAVLLLDTLTKSYEVSIKSSKILENLTLIKASCVNFGKLDGFLTSVKNLFGQKVFLGKDPIQFIVSKLLEKKIKISFAESCTGGLCASTLTKFSGVSEIFEGSIVSYSNKIKHEWLGISESILENQGEYSERCVYFMLKGIFKTAKPDFALAISGVTGEQDEGLVKSGTVYIGAMFKDGTFVQETLYLSGDREFMQKQATLATFCLLLKLKPEIFEF</sequence>
<evidence type="ECO:0000313" key="2">
    <source>
        <dbReference type="EMBL" id="AIF29633.1"/>
    </source>
</evidence>
<dbReference type="AlphaFoldDB" id="A0A068NXK2"/>
<dbReference type="EMBL" id="KC876752">
    <property type="protein sequence ID" value="AIF29648.1"/>
    <property type="molecule type" value="Genomic_DNA"/>
</dbReference>
<protein>
    <submittedName>
        <fullName evidence="3">Competence/damage-inducible domain-containing protein</fullName>
    </submittedName>
</protein>
<dbReference type="RefSeq" id="WP_002805021.1">
    <property type="nucleotide sequence ID" value="NZ_AP028382.1"/>
</dbReference>
<dbReference type="PATRIC" id="fig|195.392.peg.654"/>
<dbReference type="eggNOG" id="COG1546">
    <property type="taxonomic scope" value="Bacteria"/>
</dbReference>
<dbReference type="NCBIfam" id="TIGR00199">
    <property type="entry name" value="PncC_domain"/>
    <property type="match status" value="1"/>
</dbReference>
<dbReference type="Gene3D" id="3.90.950.20">
    <property type="entry name" value="CinA-like"/>
    <property type="match status" value="1"/>
</dbReference>
<reference evidence="3" key="1">
    <citation type="journal article" date="2014" name="Antimicrob. Agents Chemother.">
        <title>Emergence of Multidrug-Resistant Campylobacter Species Isolates with a Horizontally Acquired rRNA Methylase.</title>
        <authorList>
            <person name="Wang Y."/>
            <person name="Zhang M."/>
            <person name="Deng F."/>
            <person name="Shen Z."/>
            <person name="Wu C."/>
            <person name="Zhang J."/>
            <person name="Zhang Q."/>
            <person name="Shen J."/>
        </authorList>
    </citation>
    <scope>NUCLEOTIDE SEQUENCE</scope>
    <source>
        <strain evidence="2">SH-CCD11C073</strain>
        <strain evidence="3">SH-CCD11C365</strain>
    </source>
</reference>
<dbReference type="EMBL" id="KC876751">
    <property type="protein sequence ID" value="AIF29633.1"/>
    <property type="molecule type" value="Genomic_DNA"/>
</dbReference>
<feature type="domain" description="CinA C-terminal" evidence="1">
    <location>
        <begin position="207"/>
        <end position="354"/>
    </location>
</feature>
<dbReference type="SUPFAM" id="SSF142433">
    <property type="entry name" value="CinA-like"/>
    <property type="match status" value="1"/>
</dbReference>
<accession>A0A068NXK2</accession>
<gene>
    <name evidence="3" type="primary">cinA</name>
</gene>
<organism evidence="3">
    <name type="scientific">Campylobacter coli</name>
    <dbReference type="NCBI Taxonomy" id="195"/>
    <lineage>
        <taxon>Bacteria</taxon>
        <taxon>Pseudomonadati</taxon>
        <taxon>Campylobacterota</taxon>
        <taxon>Epsilonproteobacteria</taxon>
        <taxon>Campylobacterales</taxon>
        <taxon>Campylobacteraceae</taxon>
        <taxon>Campylobacter</taxon>
    </lineage>
</organism>
<dbReference type="InterPro" id="IPR036653">
    <property type="entry name" value="CinA-like_C"/>
</dbReference>
<name>A0A068NXK2_CAMCO</name>
<dbReference type="KEGG" id="ccoo:ATE51_01486"/>
<dbReference type="InterPro" id="IPR008136">
    <property type="entry name" value="CinA_C"/>
</dbReference>
<dbReference type="Pfam" id="PF02464">
    <property type="entry name" value="CinA"/>
    <property type="match status" value="1"/>
</dbReference>
<proteinExistence type="predicted"/>
<evidence type="ECO:0000313" key="3">
    <source>
        <dbReference type="EMBL" id="AIF29648.1"/>
    </source>
</evidence>